<gene>
    <name evidence="1" type="ORF">IPOD504_LOCUS11072</name>
</gene>
<dbReference type="Proteomes" id="UP000837857">
    <property type="component" value="Chromosome 27"/>
</dbReference>
<protein>
    <submittedName>
        <fullName evidence="1">Uncharacterized protein</fullName>
    </submittedName>
</protein>
<feature type="non-terminal residue" evidence="1">
    <location>
        <position position="104"/>
    </location>
</feature>
<keyword evidence="2" id="KW-1185">Reference proteome</keyword>
<evidence type="ECO:0000313" key="2">
    <source>
        <dbReference type="Proteomes" id="UP000837857"/>
    </source>
</evidence>
<name>A0ABN8IMK1_9NEOP</name>
<accession>A0ABN8IMK1</accession>
<organism evidence="1 2">
    <name type="scientific">Iphiclides podalirius</name>
    <name type="common">scarce swallowtail</name>
    <dbReference type="NCBI Taxonomy" id="110791"/>
    <lineage>
        <taxon>Eukaryota</taxon>
        <taxon>Metazoa</taxon>
        <taxon>Ecdysozoa</taxon>
        <taxon>Arthropoda</taxon>
        <taxon>Hexapoda</taxon>
        <taxon>Insecta</taxon>
        <taxon>Pterygota</taxon>
        <taxon>Neoptera</taxon>
        <taxon>Endopterygota</taxon>
        <taxon>Lepidoptera</taxon>
        <taxon>Glossata</taxon>
        <taxon>Ditrysia</taxon>
        <taxon>Papilionoidea</taxon>
        <taxon>Papilionidae</taxon>
        <taxon>Papilioninae</taxon>
        <taxon>Iphiclides</taxon>
    </lineage>
</organism>
<evidence type="ECO:0000313" key="1">
    <source>
        <dbReference type="EMBL" id="CAH2060487.1"/>
    </source>
</evidence>
<proteinExistence type="predicted"/>
<dbReference type="EMBL" id="OW152839">
    <property type="protein sequence ID" value="CAH2060487.1"/>
    <property type="molecule type" value="Genomic_DNA"/>
</dbReference>
<reference evidence="1" key="1">
    <citation type="submission" date="2022-03" db="EMBL/GenBank/DDBJ databases">
        <authorList>
            <person name="Martin H S."/>
        </authorList>
    </citation>
    <scope>NUCLEOTIDE SEQUENCE</scope>
</reference>
<sequence>MRGGRCPDTLSIDEAFAHQWDENGSECPLTYQLIIHHKRTHVHFDSTSALIRKTMCTSPVPDGTRQLIAAKQNAVRFQAHFTAFELDSERAQRYATALWIVCSA</sequence>